<protein>
    <recommendedName>
        <fullName evidence="3">Carboxylic ester hydrolase</fullName>
        <ecNumber evidence="3">3.1.1.-</ecNumber>
    </recommendedName>
</protein>
<dbReference type="Proteomes" id="UP000243081">
    <property type="component" value="Unassembled WGS sequence"/>
</dbReference>
<dbReference type="PROSITE" id="PS00941">
    <property type="entry name" value="CARBOXYLESTERASE_B_2"/>
    <property type="match status" value="1"/>
</dbReference>
<dbReference type="InterPro" id="IPR019826">
    <property type="entry name" value="Carboxylesterase_B_AS"/>
</dbReference>
<gene>
    <name evidence="5" type="ORF">LLEC1_01959</name>
</gene>
<evidence type="ECO:0000259" key="4">
    <source>
        <dbReference type="Pfam" id="PF00135"/>
    </source>
</evidence>
<dbReference type="OMA" id="CPIRYVA"/>
<sequence>MVKFTYTGVAVLSCQAALSSALAIRAESRPTATIDSGVLIGTSVLESTAASTTASTVHKYLGIPFAKPPARWKLPEKPDSWKEARDASQFGNACHQQFGSGYKNAKLLKQYFNTPPASVPDSEDCLYLNVFAPASASPSSNKTVMFWIHGGTDSSGTAALPEYDGTNLAGNQDVIVVTTNYRLNLFGFPSSPDIPKAERNLGLHDQRLALDWVQRNIHSFGGDPNKVTIFGQSSGARSVDNLITTPPNPVPFAAAIMESTEPEVGMAASDKNKEAWDSLVAGSNCNSTADVLACMRQVPAAKLEGIAEEKNLSFTASPDGGVTFADSIATRRSSSGLNPKSIARVPLLIGSNANEATPFLTGGVTLDELLAAFLGNATAKLFLETYRPRYKGFASPEARDEALVTEFIYTCPTARLAGDSTSIKIPTWRYFYNASFANTELFPGSGAYHSAEIRPVFGFYPRADATPFEVESAQGIQKSWADFAKNPTGGLNWPQAPSVQVLGGGARPGESDEGRVASANVSASTVDARCAMYKPVYDSIQNAGLLGNVLNGLLGKH</sequence>
<evidence type="ECO:0000256" key="1">
    <source>
        <dbReference type="ARBA" id="ARBA00005964"/>
    </source>
</evidence>
<feature type="domain" description="Carboxylesterase type B" evidence="4">
    <location>
        <begin position="32"/>
        <end position="488"/>
    </location>
</feature>
<dbReference type="PANTHER" id="PTHR43918">
    <property type="entry name" value="ACETYLCHOLINESTERASE"/>
    <property type="match status" value="1"/>
</dbReference>
<dbReference type="InterPro" id="IPR029058">
    <property type="entry name" value="AB_hydrolase_fold"/>
</dbReference>
<comment type="caution">
    <text evidence="5">The sequence shown here is derived from an EMBL/GenBank/DDBJ whole genome shotgun (WGS) entry which is preliminary data.</text>
</comment>
<dbReference type="GO" id="GO:0052689">
    <property type="term" value="F:carboxylic ester hydrolase activity"/>
    <property type="evidence" value="ECO:0007669"/>
    <property type="project" value="TreeGrafter"/>
</dbReference>
<dbReference type="EC" id="3.1.1.-" evidence="3"/>
<proteinExistence type="inferred from homology"/>
<reference evidence="5 6" key="1">
    <citation type="submission" date="2016-03" db="EMBL/GenBank/DDBJ databases">
        <title>Fine-scale spatial genetic structure of a fungal parasite of coffee scale insects.</title>
        <authorList>
            <person name="Jackson D."/>
            <person name="Zemenick K.A."/>
            <person name="Malloure B."/>
            <person name="Quandt C.A."/>
            <person name="James T.Y."/>
        </authorList>
    </citation>
    <scope>NUCLEOTIDE SEQUENCE [LARGE SCALE GENOMIC DNA]</scope>
    <source>
        <strain evidence="5 6">UM487</strain>
    </source>
</reference>
<dbReference type="OrthoDB" id="408631at2759"/>
<dbReference type="AlphaFoldDB" id="A0A179IHG2"/>
<organism evidence="5 6">
    <name type="scientific">Cordyceps confragosa</name>
    <name type="common">Lecanicillium lecanii</name>
    <dbReference type="NCBI Taxonomy" id="2714763"/>
    <lineage>
        <taxon>Eukaryota</taxon>
        <taxon>Fungi</taxon>
        <taxon>Dikarya</taxon>
        <taxon>Ascomycota</taxon>
        <taxon>Pezizomycotina</taxon>
        <taxon>Sordariomycetes</taxon>
        <taxon>Hypocreomycetidae</taxon>
        <taxon>Hypocreales</taxon>
        <taxon>Cordycipitaceae</taxon>
        <taxon>Akanthomyces</taxon>
    </lineage>
</organism>
<keyword evidence="6" id="KW-1185">Reference proteome</keyword>
<dbReference type="InterPro" id="IPR019819">
    <property type="entry name" value="Carboxylesterase_B_CS"/>
</dbReference>
<comment type="similarity">
    <text evidence="1 3">Belongs to the type-B carboxylesterase/lipase family.</text>
</comment>
<dbReference type="InterPro" id="IPR050654">
    <property type="entry name" value="AChE-related_enzymes"/>
</dbReference>
<evidence type="ECO:0000313" key="6">
    <source>
        <dbReference type="Proteomes" id="UP000243081"/>
    </source>
</evidence>
<dbReference type="Pfam" id="PF00135">
    <property type="entry name" value="COesterase"/>
    <property type="match status" value="1"/>
</dbReference>
<evidence type="ECO:0000313" key="5">
    <source>
        <dbReference type="EMBL" id="OAR00944.1"/>
    </source>
</evidence>
<dbReference type="Gene3D" id="3.40.50.1820">
    <property type="entry name" value="alpha/beta hydrolase"/>
    <property type="match status" value="1"/>
</dbReference>
<accession>A0A179IHG2</accession>
<keyword evidence="2 3" id="KW-0378">Hydrolase</keyword>
<dbReference type="SUPFAM" id="SSF53474">
    <property type="entry name" value="alpha/beta-Hydrolases"/>
    <property type="match status" value="1"/>
</dbReference>
<evidence type="ECO:0000256" key="3">
    <source>
        <dbReference type="RuleBase" id="RU361235"/>
    </source>
</evidence>
<evidence type="ECO:0000256" key="2">
    <source>
        <dbReference type="ARBA" id="ARBA00022801"/>
    </source>
</evidence>
<dbReference type="PROSITE" id="PS00122">
    <property type="entry name" value="CARBOXYLESTERASE_B_1"/>
    <property type="match status" value="1"/>
</dbReference>
<dbReference type="EMBL" id="LUKN01001454">
    <property type="protein sequence ID" value="OAR00944.1"/>
    <property type="molecule type" value="Genomic_DNA"/>
</dbReference>
<dbReference type="PANTHER" id="PTHR43918:SF4">
    <property type="entry name" value="CARBOXYLIC ESTER HYDROLASE"/>
    <property type="match status" value="1"/>
</dbReference>
<dbReference type="InterPro" id="IPR002018">
    <property type="entry name" value="CarbesteraseB"/>
</dbReference>
<dbReference type="ESTHER" id="cordf-a0a179ihg2">
    <property type="family name" value="Fungal_carboxylesterase_lipase"/>
</dbReference>
<name>A0A179IHG2_CORDF</name>